<comment type="caution">
    <text evidence="2">The sequence shown here is derived from an EMBL/GenBank/DDBJ whole genome shotgun (WGS) entry which is preliminary data.</text>
</comment>
<dbReference type="Proteomes" id="UP000003477">
    <property type="component" value="Unassembled WGS sequence"/>
</dbReference>
<dbReference type="EMBL" id="AESD01000734">
    <property type="protein sequence ID" value="EHJ10309.1"/>
    <property type="molecule type" value="Genomic_DNA"/>
</dbReference>
<name>G5JBW0_CROWT</name>
<gene>
    <name evidence="2" type="ORF">CWATWH0003_4923</name>
</gene>
<proteinExistence type="predicted"/>
<keyword evidence="1" id="KW-0732">Signal</keyword>
<evidence type="ECO:0000256" key="1">
    <source>
        <dbReference type="SAM" id="SignalP"/>
    </source>
</evidence>
<organism evidence="2 3">
    <name type="scientific">Crocosphaera watsonii WH 0003</name>
    <dbReference type="NCBI Taxonomy" id="423471"/>
    <lineage>
        <taxon>Bacteria</taxon>
        <taxon>Bacillati</taxon>
        <taxon>Cyanobacteriota</taxon>
        <taxon>Cyanophyceae</taxon>
        <taxon>Oscillatoriophycideae</taxon>
        <taxon>Chroococcales</taxon>
        <taxon>Aphanothecaceae</taxon>
        <taxon>Crocosphaera</taxon>
    </lineage>
</organism>
<dbReference type="PATRIC" id="fig|423471.3.peg.4613"/>
<sequence>MKGLVIAGLSSLVLGGFFAPVNANETVAVMSSMEQNNTAYLSPVNLVSHGRGGTFSEQGIPGYIRFSLAIKSGKINAESLVNAAIEAGRLSSEVLNDSNYLSNVQFELSQVDND</sequence>
<evidence type="ECO:0000313" key="2">
    <source>
        <dbReference type="EMBL" id="EHJ10309.1"/>
    </source>
</evidence>
<dbReference type="RefSeq" id="WP_007305671.1">
    <property type="nucleotide sequence ID" value="NZ_AESD01000734.1"/>
</dbReference>
<protein>
    <submittedName>
        <fullName evidence="2">Uncharacterized protein</fullName>
    </submittedName>
</protein>
<feature type="chain" id="PRO_5003479205" evidence="1">
    <location>
        <begin position="24"/>
        <end position="114"/>
    </location>
</feature>
<reference evidence="2 3" key="1">
    <citation type="journal article" date="2011" name="Front. Microbiol.">
        <title>Two Strains of Crocosphaera watsonii with Highly Conserved Genomes are Distinguished by Strain-Specific Features.</title>
        <authorList>
            <person name="Bench S.R."/>
            <person name="Ilikchyan I.N."/>
            <person name="Tripp H.J."/>
            <person name="Zehr J.P."/>
        </authorList>
    </citation>
    <scope>NUCLEOTIDE SEQUENCE [LARGE SCALE GENOMIC DNA]</scope>
    <source>
        <strain evidence="2 3">WH 0003</strain>
    </source>
</reference>
<dbReference type="GeneID" id="88768284"/>
<accession>G5JBW0</accession>
<dbReference type="AlphaFoldDB" id="G5JBW0"/>
<evidence type="ECO:0000313" key="3">
    <source>
        <dbReference type="Proteomes" id="UP000003477"/>
    </source>
</evidence>
<feature type="signal peptide" evidence="1">
    <location>
        <begin position="1"/>
        <end position="23"/>
    </location>
</feature>